<name>A0ABN8NFX8_9CNID</name>
<protein>
    <submittedName>
        <fullName evidence="1">Uncharacterized protein</fullName>
    </submittedName>
</protein>
<accession>A0ABN8NFX8</accession>
<proteinExistence type="predicted"/>
<organism evidence="1 2">
    <name type="scientific">Porites lobata</name>
    <dbReference type="NCBI Taxonomy" id="104759"/>
    <lineage>
        <taxon>Eukaryota</taxon>
        <taxon>Metazoa</taxon>
        <taxon>Cnidaria</taxon>
        <taxon>Anthozoa</taxon>
        <taxon>Hexacorallia</taxon>
        <taxon>Scleractinia</taxon>
        <taxon>Fungiina</taxon>
        <taxon>Poritidae</taxon>
        <taxon>Porites</taxon>
    </lineage>
</organism>
<gene>
    <name evidence="1" type="ORF">PLOB_00011127</name>
</gene>
<dbReference type="Proteomes" id="UP001159405">
    <property type="component" value="Unassembled WGS sequence"/>
</dbReference>
<dbReference type="EMBL" id="CALNXK010000016">
    <property type="protein sequence ID" value="CAH3104031.1"/>
    <property type="molecule type" value="Genomic_DNA"/>
</dbReference>
<keyword evidence="2" id="KW-1185">Reference proteome</keyword>
<evidence type="ECO:0000313" key="1">
    <source>
        <dbReference type="EMBL" id="CAH3104031.1"/>
    </source>
</evidence>
<sequence length="108" mass="12236">MHCLEDLPSVKFTEKRREYSKILKNKGTDFGHGFIFSAHWSKGQRENIDDLPDLPCAPEFVEKKATKKTTPVRSLPSVVYNNSQRVARQRKGGFSHIAAVMSVPTVTF</sequence>
<reference evidence="1 2" key="1">
    <citation type="submission" date="2022-05" db="EMBL/GenBank/DDBJ databases">
        <authorList>
            <consortium name="Genoscope - CEA"/>
            <person name="William W."/>
        </authorList>
    </citation>
    <scope>NUCLEOTIDE SEQUENCE [LARGE SCALE GENOMIC DNA]</scope>
</reference>
<comment type="caution">
    <text evidence="1">The sequence shown here is derived from an EMBL/GenBank/DDBJ whole genome shotgun (WGS) entry which is preliminary data.</text>
</comment>
<evidence type="ECO:0000313" key="2">
    <source>
        <dbReference type="Proteomes" id="UP001159405"/>
    </source>
</evidence>